<dbReference type="PANTHER" id="PTHR22946">
    <property type="entry name" value="DIENELACTONE HYDROLASE DOMAIN-CONTAINING PROTEIN-RELATED"/>
    <property type="match status" value="1"/>
</dbReference>
<dbReference type="AlphaFoldDB" id="A0A2G5P4P4"/>
<dbReference type="RefSeq" id="WP_090586364.1">
    <property type="nucleotide sequence ID" value="NZ_CP104302.1"/>
</dbReference>
<keyword evidence="1 4" id="KW-0378">Hydrolase</keyword>
<evidence type="ECO:0000256" key="1">
    <source>
        <dbReference type="ARBA" id="ARBA00022801"/>
    </source>
</evidence>
<dbReference type="InterPro" id="IPR029058">
    <property type="entry name" value="AB_hydrolase_fold"/>
</dbReference>
<protein>
    <submittedName>
        <fullName evidence="4">Alpha/beta hydrolase</fullName>
    </submittedName>
</protein>
<dbReference type="PANTHER" id="PTHR22946:SF9">
    <property type="entry name" value="POLYKETIDE TRANSFERASE AF380"/>
    <property type="match status" value="1"/>
</dbReference>
<evidence type="ECO:0000259" key="3">
    <source>
        <dbReference type="Pfam" id="PF12697"/>
    </source>
</evidence>
<dbReference type="InterPro" id="IPR050261">
    <property type="entry name" value="FrsA_esterase"/>
</dbReference>
<dbReference type="GO" id="GO:0052689">
    <property type="term" value="F:carboxylic ester hydrolase activity"/>
    <property type="evidence" value="ECO:0007669"/>
    <property type="project" value="UniProtKB-ARBA"/>
</dbReference>
<organism evidence="4 5">
    <name type="scientific">Mycolicibacterium brumae</name>
    <dbReference type="NCBI Taxonomy" id="85968"/>
    <lineage>
        <taxon>Bacteria</taxon>
        <taxon>Bacillati</taxon>
        <taxon>Actinomycetota</taxon>
        <taxon>Actinomycetes</taxon>
        <taxon>Mycobacteriales</taxon>
        <taxon>Mycobacteriaceae</taxon>
        <taxon>Mycolicibacterium</taxon>
    </lineage>
</organism>
<evidence type="ECO:0000313" key="5">
    <source>
        <dbReference type="Proteomes" id="UP000230551"/>
    </source>
</evidence>
<reference evidence="4 5" key="1">
    <citation type="journal article" date="2017" name="Infect. Genet. Evol.">
        <title>The new phylogeny of the genus Mycobacterium: The old and the news.</title>
        <authorList>
            <person name="Tortoli E."/>
            <person name="Fedrizzi T."/>
            <person name="Meehan C.J."/>
            <person name="Trovato A."/>
            <person name="Grottola A."/>
            <person name="Giacobazzi E."/>
            <person name="Serpini G.F."/>
            <person name="Tagliazucchi S."/>
            <person name="Fabio A."/>
            <person name="Bettua C."/>
            <person name="Bertorelli R."/>
            <person name="Frascaro F."/>
            <person name="De Sanctis V."/>
            <person name="Pecorari M."/>
            <person name="Jousson O."/>
            <person name="Segata N."/>
            <person name="Cirillo D.M."/>
        </authorList>
    </citation>
    <scope>NUCLEOTIDE SEQUENCE [LARGE SCALE GENOMIC DNA]</scope>
    <source>
        <strain evidence="4 5">CIP1034565</strain>
    </source>
</reference>
<dbReference type="OrthoDB" id="5902829at2"/>
<dbReference type="Proteomes" id="UP000230551">
    <property type="component" value="Unassembled WGS sequence"/>
</dbReference>
<sequence length="297" mass="31933">MTTREDVEFRSDGDICRAWLYRPDSADAPPPVIVMAHGLGAVKQMRLDAYAQRFADAGYAALVFDYRHFGDSDGQPRQLLDIGRQRADWNAAIDFAKTLPSVDGDRVVLWGTSFGGGHVIATAAGRDDIAAAVAQCPFTNGAASTLTIGPTTLPRLLARIGADLLAKARRRDPVMIATSADPGTPALMNAPGAKDGYLRLLPPDAPFRNEVAARVGMAIPLSFPGRAARKVAAPLLLCVCLDDEVAPPGPTLRYAAKAPRAEVKTYPTGHFDIYVGDEFERAVTDQLEFLRRHVPLG</sequence>
<dbReference type="Pfam" id="PF12697">
    <property type="entry name" value="Abhydrolase_6"/>
    <property type="match status" value="1"/>
</dbReference>
<keyword evidence="5" id="KW-1185">Reference proteome</keyword>
<proteinExistence type="inferred from homology"/>
<comment type="similarity">
    <text evidence="2">Belongs to the AB hydrolase superfamily. FUS2 hydrolase family.</text>
</comment>
<comment type="caution">
    <text evidence="4">The sequence shown here is derived from an EMBL/GenBank/DDBJ whole genome shotgun (WGS) entry which is preliminary data.</text>
</comment>
<accession>A0A2G5P4P4</accession>
<feature type="domain" description="AB hydrolase-1" evidence="3">
    <location>
        <begin position="33"/>
        <end position="274"/>
    </location>
</feature>
<dbReference type="SUPFAM" id="SSF53474">
    <property type="entry name" value="alpha/beta-Hydrolases"/>
    <property type="match status" value="1"/>
</dbReference>
<dbReference type="STRING" id="85968.GCA_900073015_00793"/>
<dbReference type="InterPro" id="IPR000073">
    <property type="entry name" value="AB_hydrolase_1"/>
</dbReference>
<name>A0A2G5P4P4_9MYCO</name>
<evidence type="ECO:0000256" key="2">
    <source>
        <dbReference type="ARBA" id="ARBA00038115"/>
    </source>
</evidence>
<dbReference type="EMBL" id="PDCN02000033">
    <property type="protein sequence ID" value="PIB73348.1"/>
    <property type="molecule type" value="Genomic_DNA"/>
</dbReference>
<evidence type="ECO:0000313" key="4">
    <source>
        <dbReference type="EMBL" id="PIB73348.1"/>
    </source>
</evidence>
<gene>
    <name evidence="4" type="ORF">CQY22_017220</name>
</gene>
<dbReference type="Gene3D" id="3.40.50.1820">
    <property type="entry name" value="alpha/beta hydrolase"/>
    <property type="match status" value="1"/>
</dbReference>